<dbReference type="InterPro" id="IPR000322">
    <property type="entry name" value="Glyco_hydro_31_TIM"/>
</dbReference>
<accession>A0A9D1H8J8</accession>
<evidence type="ECO:0000256" key="3">
    <source>
        <dbReference type="ARBA" id="ARBA00023295"/>
    </source>
</evidence>
<dbReference type="SUPFAM" id="SSF74650">
    <property type="entry name" value="Galactose mutarotase-like"/>
    <property type="match status" value="1"/>
</dbReference>
<dbReference type="InterPro" id="IPR025887">
    <property type="entry name" value="Glyco_hydro_31_N_dom"/>
</dbReference>
<dbReference type="EMBL" id="DVLW01000145">
    <property type="protein sequence ID" value="HIT94579.1"/>
    <property type="molecule type" value="Genomic_DNA"/>
</dbReference>
<dbReference type="GO" id="GO:0005975">
    <property type="term" value="P:carbohydrate metabolic process"/>
    <property type="evidence" value="ECO:0007669"/>
    <property type="project" value="InterPro"/>
</dbReference>
<dbReference type="InterPro" id="IPR017853">
    <property type="entry name" value="GH"/>
</dbReference>
<feature type="domain" description="Glycoside hydrolase family 31 N-terminal" evidence="8">
    <location>
        <begin position="55"/>
        <end position="215"/>
    </location>
</feature>
<dbReference type="GO" id="GO:0030246">
    <property type="term" value="F:carbohydrate binding"/>
    <property type="evidence" value="ECO:0007669"/>
    <property type="project" value="InterPro"/>
</dbReference>
<reference evidence="10" key="2">
    <citation type="journal article" date="2021" name="PeerJ">
        <title>Extensive microbial diversity within the chicken gut microbiome revealed by metagenomics and culture.</title>
        <authorList>
            <person name="Gilroy R."/>
            <person name="Ravi A."/>
            <person name="Getino M."/>
            <person name="Pursley I."/>
            <person name="Horton D.L."/>
            <person name="Alikhan N.F."/>
            <person name="Baker D."/>
            <person name="Gharbi K."/>
            <person name="Hall N."/>
            <person name="Watson M."/>
            <person name="Adriaenssens E.M."/>
            <person name="Foster-Nyarko E."/>
            <person name="Jarju S."/>
            <person name="Secka A."/>
            <person name="Antonio M."/>
            <person name="Oren A."/>
            <person name="Chaudhuri R.R."/>
            <person name="La Ragione R."/>
            <person name="Hildebrand F."/>
            <person name="Pallen M.J."/>
        </authorList>
    </citation>
    <scope>NUCLEOTIDE SEQUENCE</scope>
    <source>
        <strain evidence="10">ChiBcec7-5410</strain>
    </source>
</reference>
<evidence type="ECO:0000313" key="10">
    <source>
        <dbReference type="EMBL" id="HIT94579.1"/>
    </source>
</evidence>
<dbReference type="InterPro" id="IPR013780">
    <property type="entry name" value="Glyco_hydro_b"/>
</dbReference>
<name>A0A9D1H8J8_9FIRM</name>
<evidence type="ECO:0000256" key="5">
    <source>
        <dbReference type="ARBA" id="ARBA00066962"/>
    </source>
</evidence>
<evidence type="ECO:0000256" key="1">
    <source>
        <dbReference type="ARBA" id="ARBA00007806"/>
    </source>
</evidence>
<dbReference type="FunFam" id="3.20.20.80:FF:000053">
    <property type="entry name" value="Alpha-xylosidase YicI"/>
    <property type="match status" value="1"/>
</dbReference>
<dbReference type="CDD" id="cd14752">
    <property type="entry name" value="GH31_N"/>
    <property type="match status" value="1"/>
</dbReference>
<dbReference type="Gene3D" id="2.60.40.1760">
    <property type="entry name" value="glycosyl hydrolase (family 31)"/>
    <property type="match status" value="1"/>
</dbReference>
<evidence type="ECO:0000259" key="9">
    <source>
        <dbReference type="Pfam" id="PF21365"/>
    </source>
</evidence>
<dbReference type="SUPFAM" id="SSF51011">
    <property type="entry name" value="Glycosyl hydrolase domain"/>
    <property type="match status" value="1"/>
</dbReference>
<proteinExistence type="inferred from homology"/>
<dbReference type="NCBIfam" id="NF007940">
    <property type="entry name" value="PRK10658.1"/>
    <property type="match status" value="1"/>
</dbReference>
<dbReference type="EC" id="3.2.1.177" evidence="5"/>
<evidence type="ECO:0000259" key="8">
    <source>
        <dbReference type="Pfam" id="PF13802"/>
    </source>
</evidence>
<dbReference type="InterPro" id="IPR048395">
    <property type="entry name" value="Glyco_hydro_31_C"/>
</dbReference>
<feature type="domain" description="Glycosyl hydrolase family 31 C-terminal" evidence="9">
    <location>
        <begin position="593"/>
        <end position="678"/>
    </location>
</feature>
<dbReference type="Pfam" id="PF21365">
    <property type="entry name" value="Glyco_hydro_31_3rd"/>
    <property type="match status" value="1"/>
</dbReference>
<comment type="caution">
    <text evidence="10">The sequence shown here is derived from an EMBL/GenBank/DDBJ whole genome shotgun (WGS) entry which is preliminary data.</text>
</comment>
<comment type="catalytic activity">
    <reaction evidence="4">
        <text>Hydrolysis of terminal, non-reducing alpha-D-xylose residues with release of alpha-D-xylose.</text>
        <dbReference type="EC" id="3.2.1.177"/>
    </reaction>
</comment>
<dbReference type="CDD" id="cd06593">
    <property type="entry name" value="GH31_xylosidase_YicI"/>
    <property type="match status" value="1"/>
</dbReference>
<reference evidence="10" key="1">
    <citation type="submission" date="2020-10" db="EMBL/GenBank/DDBJ databases">
        <authorList>
            <person name="Gilroy R."/>
        </authorList>
    </citation>
    <scope>NUCLEOTIDE SEQUENCE</scope>
    <source>
        <strain evidence="10">ChiBcec7-5410</strain>
    </source>
</reference>
<comment type="similarity">
    <text evidence="1 6">Belongs to the glycosyl hydrolase 31 family.</text>
</comment>
<dbReference type="SUPFAM" id="SSF117125">
    <property type="entry name" value="Putative glucosidase YicI, C-terminal domain"/>
    <property type="match status" value="1"/>
</dbReference>
<dbReference type="InterPro" id="IPR011013">
    <property type="entry name" value="Gal_mutarotase_sf_dom"/>
</dbReference>
<evidence type="ECO:0000313" key="11">
    <source>
        <dbReference type="Proteomes" id="UP000824160"/>
    </source>
</evidence>
<dbReference type="Pfam" id="PF01055">
    <property type="entry name" value="Glyco_hydro_31_2nd"/>
    <property type="match status" value="1"/>
</dbReference>
<dbReference type="Pfam" id="PF13802">
    <property type="entry name" value="Gal_mutarotas_2"/>
    <property type="match status" value="1"/>
</dbReference>
<sequence>MRFSDGMWQVRPGFTLEAPACSYAGHTDARSITLYGPYHPVTHRGMTLNCGQMTITLSAPAEGVISVRMENFMGACKKGPDFVLNTTDCGVVETDGDRAVLRSGKLTAETSINGEWGIRFYWDGRLLTETGFRGMAHLYGPDGTTYMREQLSLDVAEQIVGLGERFGPFVKNGQSVDLVNADGGTNSEQAYKNIPFYLSTKGYGLFVNTPAEVSYEIGSEIVNRVQFSVPGESMEYMVIGGDDYKEVITNYTGLTGRPPMLPAWTFGLWLSTSFTTNYDEETVLSFIDGMLERKIPLTVFHFDCFWMKEFQWTDFVWNEDTFKDPEGMLKKIHDRGIKVCCWINPYIAQKSRLFKEGLEHDYFVKTGDGSVWQWDMWQAGMALVDFTNPEAVKWYQGYLRQLCEMGVDAFKTDFGERIPVQDPYYGPKAAKYGIVYHDGSDPDKMHNYYTYLYNKAVYDLLEEVYGKEKACLFARSATAGGQQFPVHWGGDNLPNYPSMAQSLRGGMSLALCGFGYWSHDIGGFEGQSDYDIFKRWTQFGLLSSHSRYHGSNAYKVPWMYGEEAVEVTRAFTKLKMRLMPYLYQMSVEAHTKGIPMMRPMLLEFPDDRTAPFADTQYMLGDSILVAPIMNPNNIGEYYLPEGLWTDWFTGETVQGGGWHKGEYDYFTLPLFVRENTILVLGSHDDRPDYDYEENPEIRIFGLRDGATASADVVSQTGEHKFTITATRSGKTVTVHIEGEHGKIRIGIAGGMLMEPSGNDFSISSNLLK</sequence>
<keyword evidence="2 6" id="KW-0378">Hydrolase</keyword>
<keyword evidence="3 6" id="KW-0326">Glycosidase</keyword>
<dbReference type="AlphaFoldDB" id="A0A9D1H8J8"/>
<dbReference type="Gene3D" id="2.60.40.1180">
    <property type="entry name" value="Golgi alpha-mannosidase II"/>
    <property type="match status" value="2"/>
</dbReference>
<evidence type="ECO:0000256" key="4">
    <source>
        <dbReference type="ARBA" id="ARBA00052064"/>
    </source>
</evidence>
<dbReference type="Gene3D" id="3.20.20.80">
    <property type="entry name" value="Glycosidases"/>
    <property type="match status" value="1"/>
</dbReference>
<organism evidence="10 11">
    <name type="scientific">Candidatus Faecivivens stercoripullorum</name>
    <dbReference type="NCBI Taxonomy" id="2840805"/>
    <lineage>
        <taxon>Bacteria</taxon>
        <taxon>Bacillati</taxon>
        <taxon>Bacillota</taxon>
        <taxon>Clostridia</taxon>
        <taxon>Eubacteriales</taxon>
        <taxon>Oscillospiraceae</taxon>
        <taxon>Oscillospiraceae incertae sedis</taxon>
        <taxon>Candidatus Faecivivens</taxon>
    </lineage>
</organism>
<evidence type="ECO:0000256" key="2">
    <source>
        <dbReference type="ARBA" id="ARBA00022801"/>
    </source>
</evidence>
<evidence type="ECO:0000256" key="6">
    <source>
        <dbReference type="RuleBase" id="RU361185"/>
    </source>
</evidence>
<evidence type="ECO:0000259" key="7">
    <source>
        <dbReference type="Pfam" id="PF01055"/>
    </source>
</evidence>
<dbReference type="GO" id="GO:0061634">
    <property type="term" value="F:alpha-D-xyloside xylohydrolase"/>
    <property type="evidence" value="ECO:0007669"/>
    <property type="project" value="UniProtKB-EC"/>
</dbReference>
<gene>
    <name evidence="10" type="primary">yicI</name>
    <name evidence="10" type="ORF">IAC43_05295</name>
</gene>
<dbReference type="PANTHER" id="PTHR43053">
    <property type="entry name" value="GLYCOSIDASE FAMILY 31"/>
    <property type="match status" value="1"/>
</dbReference>
<dbReference type="PANTHER" id="PTHR43053:SF4">
    <property type="entry name" value="MYOGENESIS-REGULATING GLYCOSIDASE"/>
    <property type="match status" value="1"/>
</dbReference>
<feature type="domain" description="Glycoside hydrolase family 31 TIM barrel" evidence="7">
    <location>
        <begin position="258"/>
        <end position="585"/>
    </location>
</feature>
<dbReference type="InterPro" id="IPR050985">
    <property type="entry name" value="Alpha-glycosidase_related"/>
</dbReference>
<dbReference type="Proteomes" id="UP000824160">
    <property type="component" value="Unassembled WGS sequence"/>
</dbReference>
<dbReference type="SUPFAM" id="SSF51445">
    <property type="entry name" value="(Trans)glycosidases"/>
    <property type="match status" value="1"/>
</dbReference>
<protein>
    <recommendedName>
        <fullName evidence="5">alpha-D-xyloside xylohydrolase</fullName>
        <ecNumber evidence="5">3.2.1.177</ecNumber>
    </recommendedName>
</protein>